<comment type="caution">
    <text evidence="8">The sequence shown here is derived from an EMBL/GenBank/DDBJ whole genome shotgun (WGS) entry which is preliminary data.</text>
</comment>
<evidence type="ECO:0000256" key="1">
    <source>
        <dbReference type="ARBA" id="ARBA00009991"/>
    </source>
</evidence>
<dbReference type="EMBL" id="LASV01000231">
    <property type="protein sequence ID" value="KKA20774.1"/>
    <property type="molecule type" value="Genomic_DNA"/>
</dbReference>
<evidence type="ECO:0000259" key="6">
    <source>
        <dbReference type="Pfam" id="PF04376"/>
    </source>
</evidence>
<evidence type="ECO:0000259" key="7">
    <source>
        <dbReference type="Pfam" id="PF04377"/>
    </source>
</evidence>
<keyword evidence="4 8" id="KW-0012">Acyltransferase</keyword>
<evidence type="ECO:0000256" key="5">
    <source>
        <dbReference type="SAM" id="MobiDB-lite"/>
    </source>
</evidence>
<evidence type="ECO:0000313" key="8">
    <source>
        <dbReference type="EMBL" id="KKA20774.1"/>
    </source>
</evidence>
<dbReference type="OrthoDB" id="74183at2759"/>
<protein>
    <recommendedName>
        <fullName evidence="2">arginyltransferase</fullName>
        <ecNumber evidence="2">2.3.2.8</ecNumber>
    </recommendedName>
</protein>
<dbReference type="Pfam" id="PF04376">
    <property type="entry name" value="ATE_N"/>
    <property type="match status" value="1"/>
</dbReference>
<dbReference type="Pfam" id="PF04377">
    <property type="entry name" value="ATE_C"/>
    <property type="match status" value="1"/>
</dbReference>
<dbReference type="EC" id="2.3.2.8" evidence="2"/>
<evidence type="ECO:0000313" key="9">
    <source>
        <dbReference type="Proteomes" id="UP000053958"/>
    </source>
</evidence>
<gene>
    <name evidence="8" type="ORF">T310_5189</name>
</gene>
<dbReference type="InterPro" id="IPR016181">
    <property type="entry name" value="Acyl_CoA_acyltransferase"/>
</dbReference>
<dbReference type="InterPro" id="IPR007472">
    <property type="entry name" value="N-end_Aminoacyl_Trfase_C"/>
</dbReference>
<feature type="region of interest" description="Disordered" evidence="5">
    <location>
        <begin position="587"/>
        <end position="609"/>
    </location>
</feature>
<proteinExistence type="inferred from homology"/>
<feature type="compositionally biased region" description="Pro residues" evidence="5">
    <location>
        <begin position="184"/>
        <end position="202"/>
    </location>
</feature>
<reference evidence="8 9" key="1">
    <citation type="submission" date="2015-04" db="EMBL/GenBank/DDBJ databases">
        <authorList>
            <person name="Heijne W.H."/>
            <person name="Fedorova N.D."/>
            <person name="Nierman W.C."/>
            <person name="Vollebregt A.W."/>
            <person name="Zhao Z."/>
            <person name="Wu L."/>
            <person name="Kumar M."/>
            <person name="Stam H."/>
            <person name="van den Berg M.A."/>
            <person name="Pel H.J."/>
        </authorList>
    </citation>
    <scope>NUCLEOTIDE SEQUENCE [LARGE SCALE GENOMIC DNA]</scope>
    <source>
        <strain evidence="8 9">CBS 393.64</strain>
    </source>
</reference>
<evidence type="ECO:0000256" key="3">
    <source>
        <dbReference type="ARBA" id="ARBA00022679"/>
    </source>
</evidence>
<dbReference type="PANTHER" id="PTHR21367">
    <property type="entry name" value="ARGININE-TRNA-PROTEIN TRANSFERASE 1"/>
    <property type="match status" value="1"/>
</dbReference>
<comment type="similarity">
    <text evidence="1">Belongs to the R-transferase family.</text>
</comment>
<feature type="region of interest" description="Disordered" evidence="5">
    <location>
        <begin position="184"/>
        <end position="205"/>
    </location>
</feature>
<dbReference type="GeneID" id="25317534"/>
<accession>A0A0F4YRA1</accession>
<dbReference type="AlphaFoldDB" id="A0A0F4YRA1"/>
<dbReference type="Proteomes" id="UP000053958">
    <property type="component" value="Unassembled WGS sequence"/>
</dbReference>
<evidence type="ECO:0000256" key="4">
    <source>
        <dbReference type="ARBA" id="ARBA00023315"/>
    </source>
</evidence>
<feature type="region of interest" description="Disordered" evidence="5">
    <location>
        <begin position="142"/>
        <end position="162"/>
    </location>
</feature>
<dbReference type="InterPro" id="IPR030700">
    <property type="entry name" value="N-end_Aminoacyl_Trfase"/>
</dbReference>
<feature type="domain" description="N-end rule aminoacyl transferase C-terminal" evidence="7">
    <location>
        <begin position="398"/>
        <end position="530"/>
    </location>
</feature>
<keyword evidence="9" id="KW-1185">Reference proteome</keyword>
<name>A0A0F4YRA1_RASE3</name>
<organism evidence="8 9">
    <name type="scientific">Rasamsonia emersonii (strain ATCC 16479 / CBS 393.64 / IMI 116815)</name>
    <dbReference type="NCBI Taxonomy" id="1408163"/>
    <lineage>
        <taxon>Eukaryota</taxon>
        <taxon>Fungi</taxon>
        <taxon>Dikarya</taxon>
        <taxon>Ascomycota</taxon>
        <taxon>Pezizomycotina</taxon>
        <taxon>Eurotiomycetes</taxon>
        <taxon>Eurotiomycetidae</taxon>
        <taxon>Eurotiales</taxon>
        <taxon>Trichocomaceae</taxon>
        <taxon>Rasamsonia</taxon>
    </lineage>
</organism>
<dbReference type="InterPro" id="IPR007471">
    <property type="entry name" value="N-end_Aminoacyl_Trfase_N"/>
</dbReference>
<feature type="domain" description="N-end aminoacyl transferase N-terminal" evidence="6">
    <location>
        <begin position="281"/>
        <end position="317"/>
    </location>
</feature>
<dbReference type="SUPFAM" id="SSF55729">
    <property type="entry name" value="Acyl-CoA N-acyltransferases (Nat)"/>
    <property type="match status" value="1"/>
</dbReference>
<dbReference type="PANTHER" id="PTHR21367:SF1">
    <property type="entry name" value="ARGINYL-TRNA--PROTEIN TRANSFERASE 1"/>
    <property type="match status" value="1"/>
</dbReference>
<keyword evidence="3 8" id="KW-0808">Transferase</keyword>
<dbReference type="GO" id="GO:0004057">
    <property type="term" value="F:arginyl-tRNA--protein transferase activity"/>
    <property type="evidence" value="ECO:0007669"/>
    <property type="project" value="UniProtKB-EC"/>
</dbReference>
<sequence>MFFVARRLSYELSFLSLTGRGTCPRLPSNYMCSRDFNSIAKLPSPSPSTTTRPATSVCDRLCLLFLAPVAEPASKAAIPSNRPFSTALALRIKTAPSTVFPPASCDRSLELISSSLATTPAPGADLVVRGFFLPLDSSALTGQSEGPPVPRASFTGSQAVRAPRSALQASSCWQRRVEQAPQPLLPHQPCPLPSDLPLPPRSADPLSGVPDPSHLVVSSIDLWVFIFHLTERLSPSCWNLVISGLFLQSTHLGMRPAELMTFGDLYRLPTESMWLLQIREWKSGTLYYKQNLQRSCCPHYTMRLEASAFKPRRDQRKAINRWNRYVLGPEYIRKLAELCPKSREEKRHRKQNFDLLTAVHEAEYVNLKRPVDPKTKRAIEPAHKFEVIIEDDSISQRKFDVFVKYQEAIHGEPADKWKNNDFKRFLCSGLKRNKPEKGSDEKRLGSWHQLYRLDGRLIAVGVLDLLPNGVSSVYLYYDPEFGDFEFGKLSALREIAFAIENNYQYYYMGYYIHSCQKMRYKAEFRPQYILGEDAFPCRTAQEREILTIPIIPDPESLTWDPLDGELLKKLDERPYVSLSRDRKLALEGNQGEGTAAAEDTGKGDAMEEDVNEEELSLFEIRMPGVMTAEEVETKLDLDHWLLLVQGTLIHTSDLVGWEDADIRNPQSVKGIVGELAAMLGPDLVKETAVVLFD</sequence>
<dbReference type="STRING" id="1408163.A0A0F4YRA1"/>
<evidence type="ECO:0000256" key="2">
    <source>
        <dbReference type="ARBA" id="ARBA00012025"/>
    </source>
</evidence>
<dbReference type="RefSeq" id="XP_013327386.1">
    <property type="nucleotide sequence ID" value="XM_013471932.1"/>
</dbReference>
<dbReference type="GO" id="GO:0005737">
    <property type="term" value="C:cytoplasm"/>
    <property type="evidence" value="ECO:0007669"/>
    <property type="project" value="TreeGrafter"/>
</dbReference>